<reference evidence="1 2" key="1">
    <citation type="submission" date="2019-03" db="EMBL/GenBank/DDBJ databases">
        <title>Genomic Encyclopedia of Type Strains, Phase IV (KMG-IV): sequencing the most valuable type-strain genomes for metagenomic binning, comparative biology and taxonomic classification.</title>
        <authorList>
            <person name="Goeker M."/>
        </authorList>
    </citation>
    <scope>NUCLEOTIDE SEQUENCE [LARGE SCALE GENOMIC DNA]</scope>
    <source>
        <strain evidence="1 2">DSM 44496</strain>
    </source>
</reference>
<comment type="caution">
    <text evidence="1">The sequence shown here is derived from an EMBL/GenBank/DDBJ whole genome shotgun (WGS) entry which is preliminary data.</text>
</comment>
<gene>
    <name evidence="1" type="ORF">DFR75_1235</name>
</gene>
<organism evidence="1 2">
    <name type="scientific">Nocardia ignorata</name>
    <dbReference type="NCBI Taxonomy" id="145285"/>
    <lineage>
        <taxon>Bacteria</taxon>
        <taxon>Bacillati</taxon>
        <taxon>Actinomycetota</taxon>
        <taxon>Actinomycetes</taxon>
        <taxon>Mycobacteriales</taxon>
        <taxon>Nocardiaceae</taxon>
        <taxon>Nocardia</taxon>
    </lineage>
</organism>
<dbReference type="EMBL" id="SNXK01000023">
    <property type="protein sequence ID" value="TDP27614.1"/>
    <property type="molecule type" value="Genomic_DNA"/>
</dbReference>
<dbReference type="AlphaFoldDB" id="A0A4R6NYL3"/>
<protein>
    <submittedName>
        <fullName evidence="1">Uncharacterized protein</fullName>
    </submittedName>
</protein>
<accession>A0A4R6NYL3</accession>
<dbReference type="RefSeq" id="WP_067499055.1">
    <property type="nucleotide sequence ID" value="NZ_SNXK01000023.1"/>
</dbReference>
<evidence type="ECO:0000313" key="2">
    <source>
        <dbReference type="Proteomes" id="UP000295087"/>
    </source>
</evidence>
<dbReference type="Proteomes" id="UP000295087">
    <property type="component" value="Unassembled WGS sequence"/>
</dbReference>
<proteinExistence type="predicted"/>
<name>A0A4R6NYL3_NOCIG</name>
<sequence>MAAMSYPDEQDFIEILGVVPEVLTGEVGVTRVVLKTGEDEILSLVIDVVSCSVRLKWVKAGSVLLDMYREFVSQVTLDKAGQFIVKSVGAEFTSELTVATHPVGARESLLSD</sequence>
<evidence type="ECO:0000313" key="1">
    <source>
        <dbReference type="EMBL" id="TDP27614.1"/>
    </source>
</evidence>
<keyword evidence="2" id="KW-1185">Reference proteome</keyword>